<comment type="caution">
    <text evidence="1">The sequence shown here is derived from an EMBL/GenBank/DDBJ whole genome shotgun (WGS) entry which is preliminary data.</text>
</comment>
<keyword evidence="2" id="KW-1185">Reference proteome</keyword>
<protein>
    <submittedName>
        <fullName evidence="1">Cysteine-rich receptor-like protein kinase</fullName>
    </submittedName>
</protein>
<evidence type="ECO:0000313" key="2">
    <source>
        <dbReference type="Proteomes" id="UP000265520"/>
    </source>
</evidence>
<proteinExistence type="predicted"/>
<name>A0A392TGE3_9FABA</name>
<dbReference type="AlphaFoldDB" id="A0A392TGE3"/>
<keyword evidence="1" id="KW-0675">Receptor</keyword>
<dbReference type="EMBL" id="LXQA010555046">
    <property type="protein sequence ID" value="MCI58985.1"/>
    <property type="molecule type" value="Genomic_DNA"/>
</dbReference>
<reference evidence="1 2" key="1">
    <citation type="journal article" date="2018" name="Front. Plant Sci.">
        <title>Red Clover (Trifolium pratense) and Zigzag Clover (T. medium) - A Picture of Genomic Similarities and Differences.</title>
        <authorList>
            <person name="Dluhosova J."/>
            <person name="Istvanek J."/>
            <person name="Nedelnik J."/>
            <person name="Repkova J."/>
        </authorList>
    </citation>
    <scope>NUCLEOTIDE SEQUENCE [LARGE SCALE GENOMIC DNA]</scope>
    <source>
        <strain evidence="2">cv. 10/8</strain>
        <tissue evidence="1">Leaf</tissue>
    </source>
</reference>
<accession>A0A392TGE3</accession>
<dbReference type="GO" id="GO:0016301">
    <property type="term" value="F:kinase activity"/>
    <property type="evidence" value="ECO:0007669"/>
    <property type="project" value="UniProtKB-KW"/>
</dbReference>
<organism evidence="1 2">
    <name type="scientific">Trifolium medium</name>
    <dbReference type="NCBI Taxonomy" id="97028"/>
    <lineage>
        <taxon>Eukaryota</taxon>
        <taxon>Viridiplantae</taxon>
        <taxon>Streptophyta</taxon>
        <taxon>Embryophyta</taxon>
        <taxon>Tracheophyta</taxon>
        <taxon>Spermatophyta</taxon>
        <taxon>Magnoliopsida</taxon>
        <taxon>eudicotyledons</taxon>
        <taxon>Gunneridae</taxon>
        <taxon>Pentapetalae</taxon>
        <taxon>rosids</taxon>
        <taxon>fabids</taxon>
        <taxon>Fabales</taxon>
        <taxon>Fabaceae</taxon>
        <taxon>Papilionoideae</taxon>
        <taxon>50 kb inversion clade</taxon>
        <taxon>NPAAA clade</taxon>
        <taxon>Hologalegina</taxon>
        <taxon>IRL clade</taxon>
        <taxon>Trifolieae</taxon>
        <taxon>Trifolium</taxon>
    </lineage>
</organism>
<evidence type="ECO:0000313" key="1">
    <source>
        <dbReference type="EMBL" id="MCI58985.1"/>
    </source>
</evidence>
<keyword evidence="1" id="KW-0418">Kinase</keyword>
<keyword evidence="1" id="KW-0808">Transferase</keyword>
<dbReference type="Proteomes" id="UP000265520">
    <property type="component" value="Unassembled WGS sequence"/>
</dbReference>
<sequence length="63" mass="7164">TLLSDIVLQRNVADQWLWQSDPGGVYSVRGAYDLLTFREDQEADATIDLIWQKQVPLKVSMVA</sequence>
<feature type="non-terminal residue" evidence="1">
    <location>
        <position position="1"/>
    </location>
</feature>